<sequence length="156" mass="16318">MEHVPLLGDAFLSAPCQLFVGSRCVGGLGRSWTRLLHLRFPLLPSTSSLGGGRRRWGGTRGGCEREKEATVTAMTAPLSPPLEAPVLATEDHEDDVVVVVAAVATSSALASSARWRERVEKAAAAVAAGEGDEGDGAGARGREREGKDGDGAERRE</sequence>
<dbReference type="AlphaFoldDB" id="Q10EC9"/>
<feature type="region of interest" description="Disordered" evidence="1">
    <location>
        <begin position="122"/>
        <end position="156"/>
    </location>
</feature>
<accession>Q10EC9</accession>
<evidence type="ECO:0000313" key="3">
    <source>
        <dbReference type="Proteomes" id="UP000000763"/>
    </source>
</evidence>
<gene>
    <name evidence="2" type="ORF">OSJNBa0072F13.2</name>
</gene>
<name>Q10EC9_ORYSJ</name>
<reference evidence="3" key="2">
    <citation type="journal article" date="2008" name="Nucleic Acids Res.">
        <title>The rice annotation project database (RAP-DB): 2008 update.</title>
        <authorList>
            <consortium name="The rice annotation project (RAP)"/>
        </authorList>
    </citation>
    <scope>GENOME REANNOTATION</scope>
    <source>
        <strain evidence="3">cv. Nipponbare</strain>
    </source>
</reference>
<evidence type="ECO:0000256" key="1">
    <source>
        <dbReference type="SAM" id="MobiDB-lite"/>
    </source>
</evidence>
<proteinExistence type="predicted"/>
<feature type="compositionally biased region" description="Basic and acidic residues" evidence="1">
    <location>
        <begin position="140"/>
        <end position="156"/>
    </location>
</feature>
<dbReference type="Proteomes" id="UP000000763">
    <property type="component" value="Chromosome 3"/>
</dbReference>
<protein>
    <submittedName>
        <fullName evidence="2">Uncharacterized protein</fullName>
    </submittedName>
</protein>
<reference evidence="3" key="1">
    <citation type="journal article" date="2005" name="Nature">
        <title>The map-based sequence of the rice genome.</title>
        <authorList>
            <consortium name="International rice genome sequencing project (IRGSP)"/>
            <person name="Matsumoto T."/>
            <person name="Wu J."/>
            <person name="Kanamori H."/>
            <person name="Katayose Y."/>
            <person name="Fujisawa M."/>
            <person name="Namiki N."/>
            <person name="Mizuno H."/>
            <person name="Yamamoto K."/>
            <person name="Antonio B.A."/>
            <person name="Baba T."/>
            <person name="Sakata K."/>
            <person name="Nagamura Y."/>
            <person name="Aoki H."/>
            <person name="Arikawa K."/>
            <person name="Arita K."/>
            <person name="Bito T."/>
            <person name="Chiden Y."/>
            <person name="Fujitsuka N."/>
            <person name="Fukunaka R."/>
            <person name="Hamada M."/>
            <person name="Harada C."/>
            <person name="Hayashi A."/>
            <person name="Hijishita S."/>
            <person name="Honda M."/>
            <person name="Hosokawa S."/>
            <person name="Ichikawa Y."/>
            <person name="Idonuma A."/>
            <person name="Iijima M."/>
            <person name="Ikeda M."/>
            <person name="Ikeno M."/>
            <person name="Ito K."/>
            <person name="Ito S."/>
            <person name="Ito T."/>
            <person name="Ito Y."/>
            <person name="Ito Y."/>
            <person name="Iwabuchi A."/>
            <person name="Kamiya K."/>
            <person name="Karasawa W."/>
            <person name="Kurita K."/>
            <person name="Katagiri S."/>
            <person name="Kikuta A."/>
            <person name="Kobayashi H."/>
            <person name="Kobayashi N."/>
            <person name="Machita K."/>
            <person name="Maehara T."/>
            <person name="Masukawa M."/>
            <person name="Mizubayashi T."/>
            <person name="Mukai Y."/>
            <person name="Nagasaki H."/>
            <person name="Nagata Y."/>
            <person name="Naito S."/>
            <person name="Nakashima M."/>
            <person name="Nakama Y."/>
            <person name="Nakamichi Y."/>
            <person name="Nakamura M."/>
            <person name="Meguro A."/>
            <person name="Negishi M."/>
            <person name="Ohta I."/>
            <person name="Ohta T."/>
            <person name="Okamoto M."/>
            <person name="Ono N."/>
            <person name="Saji S."/>
            <person name="Sakaguchi M."/>
            <person name="Sakai K."/>
            <person name="Shibata M."/>
            <person name="Shimokawa T."/>
            <person name="Song J."/>
            <person name="Takazaki Y."/>
            <person name="Terasawa K."/>
            <person name="Tsugane M."/>
            <person name="Tsuji K."/>
            <person name="Ueda S."/>
            <person name="Waki K."/>
            <person name="Yamagata H."/>
            <person name="Yamamoto M."/>
            <person name="Yamamoto S."/>
            <person name="Yamane H."/>
            <person name="Yoshiki S."/>
            <person name="Yoshihara R."/>
            <person name="Yukawa K."/>
            <person name="Zhong H."/>
            <person name="Yano M."/>
            <person name="Yuan Q."/>
            <person name="Ouyang S."/>
            <person name="Liu J."/>
            <person name="Jones K.M."/>
            <person name="Gansberger K."/>
            <person name="Moffat K."/>
            <person name="Hill J."/>
            <person name="Bera J."/>
            <person name="Fadrosh D."/>
            <person name="Jin S."/>
            <person name="Johri S."/>
            <person name="Kim M."/>
            <person name="Overton L."/>
            <person name="Reardon M."/>
            <person name="Tsitrin T."/>
            <person name="Vuong H."/>
            <person name="Weaver B."/>
            <person name="Ciecko A."/>
            <person name="Tallon L."/>
            <person name="Jackson J."/>
            <person name="Pai G."/>
            <person name="Aken S.V."/>
            <person name="Utterback T."/>
            <person name="Reidmuller S."/>
            <person name="Feldblyum T."/>
            <person name="Hsiao J."/>
            <person name="Zismann V."/>
            <person name="Iobst S."/>
            <person name="de Vazeille A.R."/>
            <person name="Buell C.R."/>
            <person name="Ying K."/>
            <person name="Li Y."/>
            <person name="Lu T."/>
            <person name="Huang Y."/>
            <person name="Zhao Q."/>
            <person name="Feng Q."/>
            <person name="Zhang L."/>
            <person name="Zhu J."/>
            <person name="Weng Q."/>
            <person name="Mu J."/>
            <person name="Lu Y."/>
            <person name="Fan D."/>
            <person name="Liu Y."/>
            <person name="Guan J."/>
            <person name="Zhang Y."/>
            <person name="Yu S."/>
            <person name="Liu X."/>
            <person name="Zhang Y."/>
            <person name="Hong G."/>
            <person name="Han B."/>
            <person name="Choisne N."/>
            <person name="Demange N."/>
            <person name="Orjeda G."/>
            <person name="Samain S."/>
            <person name="Cattolico L."/>
            <person name="Pelletier E."/>
            <person name="Couloux A."/>
            <person name="Segurens B."/>
            <person name="Wincker P."/>
            <person name="D'Hont A."/>
            <person name="Scarpelli C."/>
            <person name="Weissenbach J."/>
            <person name="Salanoubat M."/>
            <person name="Quetier F."/>
            <person name="Yu Y."/>
            <person name="Kim H.R."/>
            <person name="Rambo T."/>
            <person name="Currie J."/>
            <person name="Collura K."/>
            <person name="Luo M."/>
            <person name="Yang T."/>
            <person name="Ammiraju J.S.S."/>
            <person name="Engler F."/>
            <person name="Soderlund C."/>
            <person name="Wing R.A."/>
            <person name="Palmer L.E."/>
            <person name="de la Bastide M."/>
            <person name="Spiegel L."/>
            <person name="Nascimento L."/>
            <person name="Zutavern T."/>
            <person name="O'Shaughnessy A."/>
            <person name="Dike S."/>
            <person name="Dedhia N."/>
            <person name="Preston R."/>
            <person name="Balija V."/>
            <person name="McCombie W.R."/>
            <person name="Chow T."/>
            <person name="Chen H."/>
            <person name="Chung M."/>
            <person name="Chen C."/>
            <person name="Shaw J."/>
            <person name="Wu H."/>
            <person name="Hsiao K."/>
            <person name="Chao Y."/>
            <person name="Chu M."/>
            <person name="Cheng C."/>
            <person name="Hour A."/>
            <person name="Lee P."/>
            <person name="Lin S."/>
            <person name="Lin Y."/>
            <person name="Liou J."/>
            <person name="Liu S."/>
            <person name="Hsing Y."/>
            <person name="Raghuvanshi S."/>
            <person name="Mohanty A."/>
            <person name="Bharti A.K."/>
            <person name="Gaur A."/>
            <person name="Gupta V."/>
            <person name="Kumar D."/>
            <person name="Ravi V."/>
            <person name="Vij S."/>
            <person name="Kapur A."/>
            <person name="Khurana P."/>
            <person name="Khurana P."/>
            <person name="Khurana J.P."/>
            <person name="Tyagi A.K."/>
            <person name="Gaikwad K."/>
            <person name="Singh A."/>
            <person name="Dalal V."/>
            <person name="Srivastava S."/>
            <person name="Dixit A."/>
            <person name="Pal A.K."/>
            <person name="Ghazi I.A."/>
            <person name="Yadav M."/>
            <person name="Pandit A."/>
            <person name="Bhargava A."/>
            <person name="Sureshbabu K."/>
            <person name="Batra K."/>
            <person name="Sharma T.R."/>
            <person name="Mohapatra T."/>
            <person name="Singh N.K."/>
            <person name="Messing J."/>
            <person name="Nelson A.B."/>
            <person name="Fuks G."/>
            <person name="Kavchok S."/>
            <person name="Keizer G."/>
            <person name="Linton E."/>
            <person name="Llaca V."/>
            <person name="Song R."/>
            <person name="Tanyolac B."/>
            <person name="Young S."/>
            <person name="Ho-Il K."/>
            <person name="Hahn J.H."/>
            <person name="Sangsakoo G."/>
            <person name="Vanavichit A."/>
            <person name="de Mattos Luiz.A.T."/>
            <person name="Zimmer P.D."/>
            <person name="Malone G."/>
            <person name="Dellagostin O."/>
            <person name="de Oliveira A.C."/>
            <person name="Bevan M."/>
            <person name="Bancroft I."/>
            <person name="Minx P."/>
            <person name="Cordum H."/>
            <person name="Wilson R."/>
            <person name="Cheng Z."/>
            <person name="Jin W."/>
            <person name="Jiang J."/>
            <person name="Leong S.A."/>
            <person name="Iwama H."/>
            <person name="Gojobori T."/>
            <person name="Itoh T."/>
            <person name="Niimura Y."/>
            <person name="Fujii Y."/>
            <person name="Habara T."/>
            <person name="Sakai H."/>
            <person name="Sato Y."/>
            <person name="Wilson G."/>
            <person name="Kumar K."/>
            <person name="McCouch S."/>
            <person name="Juretic N."/>
            <person name="Hoen D."/>
            <person name="Wright S."/>
            <person name="Bruskiewich R."/>
            <person name="Bureau T."/>
            <person name="Miyao A."/>
            <person name="Hirochika H."/>
            <person name="Nishikawa T."/>
            <person name="Kadowaki K."/>
            <person name="Sugiura M."/>
            <person name="Burr B."/>
            <person name="Sasaki T."/>
        </authorList>
    </citation>
    <scope>NUCLEOTIDE SEQUENCE [LARGE SCALE GENOMIC DNA]</scope>
    <source>
        <strain evidence="3">cv. Nipponbare</strain>
    </source>
</reference>
<evidence type="ECO:0000313" key="2">
    <source>
        <dbReference type="EMBL" id="AAT85039.1"/>
    </source>
</evidence>
<organism evidence="2 3">
    <name type="scientific">Oryza sativa subsp. japonica</name>
    <name type="common">Rice</name>
    <dbReference type="NCBI Taxonomy" id="39947"/>
    <lineage>
        <taxon>Eukaryota</taxon>
        <taxon>Viridiplantae</taxon>
        <taxon>Streptophyta</taxon>
        <taxon>Embryophyta</taxon>
        <taxon>Tracheophyta</taxon>
        <taxon>Spermatophyta</taxon>
        <taxon>Magnoliopsida</taxon>
        <taxon>Liliopsida</taxon>
        <taxon>Poales</taxon>
        <taxon>Poaceae</taxon>
        <taxon>BOP clade</taxon>
        <taxon>Oryzoideae</taxon>
        <taxon>Oryzeae</taxon>
        <taxon>Oryzinae</taxon>
        <taxon>Oryza</taxon>
        <taxon>Oryza sativa</taxon>
    </lineage>
</organism>
<dbReference type="EMBL" id="AC133450">
    <property type="protein sequence ID" value="AAT85039.1"/>
    <property type="molecule type" value="Genomic_DNA"/>
</dbReference>